<accession>A0ABD0RQ63</accession>
<feature type="non-terminal residue" evidence="1">
    <location>
        <position position="53"/>
    </location>
</feature>
<reference evidence="1 2" key="1">
    <citation type="submission" date="2024-05" db="EMBL/GenBank/DDBJ databases">
        <title>Genome sequencing and assembly of Indian major carp, Cirrhinus mrigala (Hamilton, 1822).</title>
        <authorList>
            <person name="Mohindra V."/>
            <person name="Chowdhury L.M."/>
            <person name="Lal K."/>
            <person name="Jena J.K."/>
        </authorList>
    </citation>
    <scope>NUCLEOTIDE SEQUENCE [LARGE SCALE GENOMIC DNA]</scope>
    <source>
        <strain evidence="1">CM1030</strain>
        <tissue evidence="1">Blood</tissue>
    </source>
</reference>
<protein>
    <submittedName>
        <fullName evidence="1">Uncharacterized protein</fullName>
    </submittedName>
</protein>
<dbReference type="EMBL" id="JAMKFB020000002">
    <property type="protein sequence ID" value="KAL0199983.1"/>
    <property type="molecule type" value="Genomic_DNA"/>
</dbReference>
<organism evidence="1 2">
    <name type="scientific">Cirrhinus mrigala</name>
    <name type="common">Mrigala</name>
    <dbReference type="NCBI Taxonomy" id="683832"/>
    <lineage>
        <taxon>Eukaryota</taxon>
        <taxon>Metazoa</taxon>
        <taxon>Chordata</taxon>
        <taxon>Craniata</taxon>
        <taxon>Vertebrata</taxon>
        <taxon>Euteleostomi</taxon>
        <taxon>Actinopterygii</taxon>
        <taxon>Neopterygii</taxon>
        <taxon>Teleostei</taxon>
        <taxon>Ostariophysi</taxon>
        <taxon>Cypriniformes</taxon>
        <taxon>Cyprinidae</taxon>
        <taxon>Labeoninae</taxon>
        <taxon>Labeonini</taxon>
        <taxon>Cirrhinus</taxon>
    </lineage>
</organism>
<proteinExistence type="predicted"/>
<sequence length="53" mass="5596">MTRNAAESGAMKGILYGHACSRVITTPHLSVNCSAGHDDTHRCLLNASAQTLN</sequence>
<evidence type="ECO:0000313" key="2">
    <source>
        <dbReference type="Proteomes" id="UP001529510"/>
    </source>
</evidence>
<gene>
    <name evidence="1" type="ORF">M9458_003170</name>
</gene>
<dbReference type="Proteomes" id="UP001529510">
    <property type="component" value="Unassembled WGS sequence"/>
</dbReference>
<name>A0ABD0RQ63_CIRMR</name>
<evidence type="ECO:0000313" key="1">
    <source>
        <dbReference type="EMBL" id="KAL0199983.1"/>
    </source>
</evidence>
<dbReference type="AlphaFoldDB" id="A0ABD0RQ63"/>
<comment type="caution">
    <text evidence="1">The sequence shown here is derived from an EMBL/GenBank/DDBJ whole genome shotgun (WGS) entry which is preliminary data.</text>
</comment>
<keyword evidence="2" id="KW-1185">Reference proteome</keyword>